<accession>A0A843VG22</accession>
<name>A0A843VG22_COLES</name>
<feature type="compositionally biased region" description="Polar residues" evidence="1">
    <location>
        <begin position="80"/>
        <end position="90"/>
    </location>
</feature>
<dbReference type="Proteomes" id="UP000652761">
    <property type="component" value="Unassembled WGS sequence"/>
</dbReference>
<keyword evidence="3" id="KW-1185">Reference proteome</keyword>
<evidence type="ECO:0000313" key="3">
    <source>
        <dbReference type="Proteomes" id="UP000652761"/>
    </source>
</evidence>
<sequence length="135" mass="14223">MRRGDKDPASVPSGGGGIFIMAVAVGSSGRGPHLAHHPASRSLVVLTHTNSSSYSITSSSVGTSASSSSALTSPSDTMSASFQRCTSHQRSPASSYTSPSPPFAGRHPVEQYGDKHANVRVSTLPWRRFLRHCEN</sequence>
<proteinExistence type="predicted"/>
<reference evidence="2" key="1">
    <citation type="submission" date="2017-07" db="EMBL/GenBank/DDBJ databases">
        <title>Taro Niue Genome Assembly and Annotation.</title>
        <authorList>
            <person name="Atibalentja N."/>
            <person name="Keating K."/>
            <person name="Fields C.J."/>
        </authorList>
    </citation>
    <scope>NUCLEOTIDE SEQUENCE</scope>
    <source>
        <strain evidence="2">Niue_2</strain>
        <tissue evidence="2">Leaf</tissue>
    </source>
</reference>
<evidence type="ECO:0000313" key="2">
    <source>
        <dbReference type="EMBL" id="MQL92324.1"/>
    </source>
</evidence>
<protein>
    <submittedName>
        <fullName evidence="2">Uncharacterized protein</fullName>
    </submittedName>
</protein>
<dbReference type="EMBL" id="NMUH01001436">
    <property type="protein sequence ID" value="MQL92324.1"/>
    <property type="molecule type" value="Genomic_DNA"/>
</dbReference>
<comment type="caution">
    <text evidence="2">The sequence shown here is derived from an EMBL/GenBank/DDBJ whole genome shotgun (WGS) entry which is preliminary data.</text>
</comment>
<dbReference type="AlphaFoldDB" id="A0A843VG22"/>
<feature type="region of interest" description="Disordered" evidence="1">
    <location>
        <begin position="53"/>
        <end position="111"/>
    </location>
</feature>
<gene>
    <name evidence="2" type="ORF">Taro_024946</name>
</gene>
<organism evidence="2 3">
    <name type="scientific">Colocasia esculenta</name>
    <name type="common">Wild taro</name>
    <name type="synonym">Arum esculentum</name>
    <dbReference type="NCBI Taxonomy" id="4460"/>
    <lineage>
        <taxon>Eukaryota</taxon>
        <taxon>Viridiplantae</taxon>
        <taxon>Streptophyta</taxon>
        <taxon>Embryophyta</taxon>
        <taxon>Tracheophyta</taxon>
        <taxon>Spermatophyta</taxon>
        <taxon>Magnoliopsida</taxon>
        <taxon>Liliopsida</taxon>
        <taxon>Araceae</taxon>
        <taxon>Aroideae</taxon>
        <taxon>Colocasieae</taxon>
        <taxon>Colocasia</taxon>
    </lineage>
</organism>
<feature type="compositionally biased region" description="Low complexity" evidence="1">
    <location>
        <begin position="53"/>
        <end position="79"/>
    </location>
</feature>
<evidence type="ECO:0000256" key="1">
    <source>
        <dbReference type="SAM" id="MobiDB-lite"/>
    </source>
</evidence>